<dbReference type="Pfam" id="PF01381">
    <property type="entry name" value="HTH_3"/>
    <property type="match status" value="1"/>
</dbReference>
<gene>
    <name evidence="2" type="ORF">L248_2075</name>
</gene>
<dbReference type="PROSITE" id="PS50943">
    <property type="entry name" value="HTH_CROC1"/>
    <property type="match status" value="1"/>
</dbReference>
<dbReference type="AlphaFoldDB" id="U4TP49"/>
<proteinExistence type="predicted"/>
<accession>U4TP49</accession>
<feature type="domain" description="HTH cro/C1-type" evidence="1">
    <location>
        <begin position="15"/>
        <end position="67"/>
    </location>
</feature>
<dbReference type="SUPFAM" id="SSF47413">
    <property type="entry name" value="lambda repressor-like DNA-binding domains"/>
    <property type="match status" value="1"/>
</dbReference>
<evidence type="ECO:0000259" key="1">
    <source>
        <dbReference type="PROSITE" id="PS50943"/>
    </source>
</evidence>
<dbReference type="InterPro" id="IPR001387">
    <property type="entry name" value="Cro/C1-type_HTH"/>
</dbReference>
<keyword evidence="3" id="KW-1185">Reference proteome</keyword>
<dbReference type="EMBL" id="KI271584">
    <property type="protein sequence ID" value="ERL65999.1"/>
    <property type="molecule type" value="Genomic_DNA"/>
</dbReference>
<evidence type="ECO:0000313" key="2">
    <source>
        <dbReference type="EMBL" id="ERL65999.1"/>
    </source>
</evidence>
<sequence>MGDSWRNDLGKIEYQARSRMNMSASDISNGLGVSQPTVTNFENGRSDISLSRFYMILNRFYMTPGEYFARVDDRTDFLSHFMREIRAANQTDDLAIYARLQNEVEKKYPRSHKSPGPVEMLKLAIKGMAASVTDPHYTFSLDDAFQIKEFMGLDGNWFEFEYAIFSLTGQFLPLKIALPIFKDMLAAYLAHPLYLYRATFNSIVFNFCASLIMDHNLAVATQLLDLVQNTGPKTSNDEFSRVIYILRQACIYLSKLPAANDALARVKIVEDGLSLFMPEESTRDLHLLGLLGIKLKTGYRNLS</sequence>
<dbReference type="HOGENOM" id="CLU_917615_0_0_9"/>
<dbReference type="Gene3D" id="1.10.260.40">
    <property type="entry name" value="lambda repressor-like DNA-binding domains"/>
    <property type="match status" value="1"/>
</dbReference>
<name>U4TP49_9LACO</name>
<dbReference type="eggNOG" id="ENOG50316PQ">
    <property type="taxonomic scope" value="Bacteria"/>
</dbReference>
<evidence type="ECO:0000313" key="3">
    <source>
        <dbReference type="Proteomes" id="UP000030647"/>
    </source>
</evidence>
<dbReference type="GO" id="GO:0003677">
    <property type="term" value="F:DNA binding"/>
    <property type="evidence" value="ECO:0007669"/>
    <property type="project" value="InterPro"/>
</dbReference>
<dbReference type="RefSeq" id="WP_022528942.1">
    <property type="nucleotide sequence ID" value="NZ_KI271584.1"/>
</dbReference>
<dbReference type="CDD" id="cd00093">
    <property type="entry name" value="HTH_XRE"/>
    <property type="match status" value="1"/>
</dbReference>
<dbReference type="STRING" id="1231336.L248_2075"/>
<dbReference type="Gene3D" id="1.25.40.400">
    <property type="match status" value="1"/>
</dbReference>
<dbReference type="InterPro" id="IPR010982">
    <property type="entry name" value="Lambda_DNA-bd_dom_sf"/>
</dbReference>
<protein>
    <recommendedName>
        <fullName evidence="1">HTH cro/C1-type domain-containing protein</fullName>
    </recommendedName>
</protein>
<organism evidence="2 3">
    <name type="scientific">Schleiferilactobacillus shenzhenensis LY-73</name>
    <dbReference type="NCBI Taxonomy" id="1231336"/>
    <lineage>
        <taxon>Bacteria</taxon>
        <taxon>Bacillati</taxon>
        <taxon>Bacillota</taxon>
        <taxon>Bacilli</taxon>
        <taxon>Lactobacillales</taxon>
        <taxon>Lactobacillaceae</taxon>
        <taxon>Schleiferilactobacillus</taxon>
    </lineage>
</organism>
<dbReference type="OrthoDB" id="34624at2"/>
<dbReference type="Proteomes" id="UP000030647">
    <property type="component" value="Unassembled WGS sequence"/>
</dbReference>
<reference evidence="3" key="1">
    <citation type="journal article" date="2013" name="Genome Announc.">
        <title>Whole-Genome Sequencing of Lactobacillus shenzhenensis Strain LY-73T.</title>
        <authorList>
            <person name="Lin Z."/>
            <person name="Liu Z."/>
            <person name="Yang R."/>
            <person name="Zou Y."/>
            <person name="Wan D."/>
            <person name="Chen J."/>
            <person name="Guo M."/>
            <person name="Zhao J."/>
            <person name="Fang C."/>
            <person name="Yang R."/>
            <person name="Liu F."/>
        </authorList>
    </citation>
    <scope>NUCLEOTIDE SEQUENCE [LARGE SCALE GENOMIC DNA]</scope>
    <source>
        <strain evidence="3">LY-73</strain>
    </source>
</reference>